<dbReference type="AlphaFoldDB" id="A0A2S7KSJ1"/>
<protein>
    <submittedName>
        <fullName evidence="1">Uncharacterized protein</fullName>
    </submittedName>
</protein>
<dbReference type="EMBL" id="MQUB01000001">
    <property type="protein sequence ID" value="PQB05590.1"/>
    <property type="molecule type" value="Genomic_DNA"/>
</dbReference>
<evidence type="ECO:0000313" key="2">
    <source>
        <dbReference type="Proteomes" id="UP000239800"/>
    </source>
</evidence>
<reference evidence="1 2" key="1">
    <citation type="submission" date="2016-11" db="EMBL/GenBank/DDBJ databases">
        <title>Trade-off between light-utilization and light-protection in marine flavobacteria.</title>
        <authorList>
            <person name="Kumagai Y."/>
        </authorList>
    </citation>
    <scope>NUCLEOTIDE SEQUENCE [LARGE SCALE GENOMIC DNA]</scope>
    <source>
        <strain evidence="1 2">NBRC 107741</strain>
    </source>
</reference>
<keyword evidence="2" id="KW-1185">Reference proteome</keyword>
<sequence length="71" mass="8213">MNKFPLLISLLIAGTIYSQGCTLELDELVKSRKFNQFQFESFAVERGFVYNAISRTYFCETANYSDNVELK</sequence>
<gene>
    <name evidence="1" type="ORF">BST85_12300</name>
</gene>
<dbReference type="Proteomes" id="UP000239800">
    <property type="component" value="Unassembled WGS sequence"/>
</dbReference>
<evidence type="ECO:0000313" key="1">
    <source>
        <dbReference type="EMBL" id="PQB05590.1"/>
    </source>
</evidence>
<comment type="caution">
    <text evidence="1">The sequence shown here is derived from an EMBL/GenBank/DDBJ whole genome shotgun (WGS) entry which is preliminary data.</text>
</comment>
<name>A0A2S7KSJ1_9FLAO</name>
<accession>A0A2S7KSJ1</accession>
<proteinExistence type="predicted"/>
<organism evidence="1 2">
    <name type="scientific">Aureitalea marina</name>
    <dbReference type="NCBI Taxonomy" id="930804"/>
    <lineage>
        <taxon>Bacteria</taxon>
        <taxon>Pseudomonadati</taxon>
        <taxon>Bacteroidota</taxon>
        <taxon>Flavobacteriia</taxon>
        <taxon>Flavobacteriales</taxon>
        <taxon>Flavobacteriaceae</taxon>
        <taxon>Aureitalea</taxon>
    </lineage>
</organism>